<accession>A0AA85B387</accession>
<dbReference type="SMART" id="SM00720">
    <property type="entry name" value="calpain_III"/>
    <property type="match status" value="1"/>
</dbReference>
<dbReference type="GO" id="GO:0005737">
    <property type="term" value="C:cytoplasm"/>
    <property type="evidence" value="ECO:0007669"/>
    <property type="project" value="TreeGrafter"/>
</dbReference>
<dbReference type="Pfam" id="PF01067">
    <property type="entry name" value="Calpain_III"/>
    <property type="match status" value="1"/>
</dbReference>
<dbReference type="PROSITE" id="PS50222">
    <property type="entry name" value="EF_HAND_2"/>
    <property type="match status" value="1"/>
</dbReference>
<dbReference type="PROSITE" id="PS00139">
    <property type="entry name" value="THIOL_PROTEASE_CYS"/>
    <property type="match status" value="1"/>
</dbReference>
<dbReference type="Gene3D" id="2.60.120.380">
    <property type="match status" value="1"/>
</dbReference>
<evidence type="ECO:0000256" key="9">
    <source>
        <dbReference type="PROSITE-ProRule" id="PRU00239"/>
    </source>
</evidence>
<comment type="similarity">
    <text evidence="1">Belongs to the peptidase C2 family.</text>
</comment>
<evidence type="ECO:0000313" key="13">
    <source>
        <dbReference type="WBParaSite" id="SMTH1_27530.2"/>
    </source>
</evidence>
<dbReference type="Gene3D" id="1.10.238.10">
    <property type="entry name" value="EF-hand"/>
    <property type="match status" value="1"/>
</dbReference>
<evidence type="ECO:0000256" key="3">
    <source>
        <dbReference type="ARBA" id="ARBA00022723"/>
    </source>
</evidence>
<dbReference type="SUPFAM" id="SSF49758">
    <property type="entry name" value="Calpain large subunit, middle domain (domain III)"/>
    <property type="match status" value="1"/>
</dbReference>
<feature type="active site" evidence="8 9">
    <location>
        <position position="125"/>
    </location>
</feature>
<sequence>MFGFSAAYLNTFFPTMGRKYPSETPRSAMRGQCNGSSVLVQRTHKSPSLECSADWFKQEIKCQMERGGLFEDPFMPATDSTIKSGSGSSKQSYRWLRPVELSRCPRFVADGVSRFDIKQGELGNCWVIAALASLSMYPELFNQVVPPDQSFEKSSKYPYVGMFWFRFWQFGDWYDVVVDDRLPTRNGHLVFMHSADPNEFWSALLEKAYAKLVSSYDALRGGCTAEAMEDFTGGLTELVDLGAKAPTNIFGIMEHALNRASLMACSIDADPHEIEANGPLGLILGHAYSVTDIRQVHTNYQSQSIRLIRLRNPWGNDREWSGPWSDQSREWRNIPPDERKRIGLTFDEDGEFWMSFDDFVRYFSRLELCHLGPESIAYSPGPVNRRCNKRQWEMICEEGEWLRNSTAGGCSNFPNTFYMNPQFHVEVVAPDESDTDGNGTLVVGLMQKGLREKHIEPHVIGYSVFRMPPSAPNNRLLDRRFFMTNSSVARSPIFINMREVCGRHKLKPGHYVIIPCTFNPNEEAKFMLRIFSERACGSNELDDDTRISFMDGPDHPIRTADDNLIEKLQVVFNKIAGPTGAITYTQLQDILNEAFTKDFPFDGFSRETARSMMALMDADLSGGLGFDEFKKLWMELRIWKTIFKKFDEGHTGSLEAFELRNVMRTIGFHVSNMIFKAIACRYANEKGQILFDDYILLLIRLSTVFETFKAQERTRDGRAVFGADDFIRSVIYI</sequence>
<evidence type="ECO:0000256" key="8">
    <source>
        <dbReference type="PIRSR" id="PIRSR622684-1"/>
    </source>
</evidence>
<evidence type="ECO:0000259" key="11">
    <source>
        <dbReference type="PROSITE" id="PS50222"/>
    </source>
</evidence>
<dbReference type="CDD" id="cd00044">
    <property type="entry name" value="CysPc"/>
    <property type="match status" value="1"/>
</dbReference>
<dbReference type="InterPro" id="IPR022683">
    <property type="entry name" value="Calpain_III"/>
</dbReference>
<dbReference type="SMART" id="SM00054">
    <property type="entry name" value="EFh"/>
    <property type="match status" value="2"/>
</dbReference>
<reference evidence="13" key="1">
    <citation type="submission" date="2023-11" db="UniProtKB">
        <authorList>
            <consortium name="WormBaseParasite"/>
        </authorList>
    </citation>
    <scope>IDENTIFICATION</scope>
</reference>
<keyword evidence="2 9" id="KW-0645">Protease</keyword>
<dbReference type="PANTHER" id="PTHR10183:SF433">
    <property type="entry name" value="CALPAIN-A-RELATED"/>
    <property type="match status" value="1"/>
</dbReference>
<dbReference type="Pfam" id="PF00648">
    <property type="entry name" value="Peptidase_C2"/>
    <property type="match status" value="1"/>
</dbReference>
<dbReference type="PANTHER" id="PTHR10183">
    <property type="entry name" value="CALPAIN"/>
    <property type="match status" value="1"/>
</dbReference>
<evidence type="ECO:0000256" key="4">
    <source>
        <dbReference type="ARBA" id="ARBA00022737"/>
    </source>
</evidence>
<dbReference type="InterPro" id="IPR011992">
    <property type="entry name" value="EF-hand-dom_pair"/>
</dbReference>
<evidence type="ECO:0000256" key="7">
    <source>
        <dbReference type="ARBA" id="ARBA00022837"/>
    </source>
</evidence>
<dbReference type="Proteomes" id="UP000050791">
    <property type="component" value="Unassembled WGS sequence"/>
</dbReference>
<feature type="active site" evidence="8 9">
    <location>
        <position position="286"/>
    </location>
</feature>
<evidence type="ECO:0000256" key="1">
    <source>
        <dbReference type="ARBA" id="ARBA00007623"/>
    </source>
</evidence>
<dbReference type="PROSITE" id="PS50203">
    <property type="entry name" value="CALPAIN_CAT"/>
    <property type="match status" value="1"/>
</dbReference>
<keyword evidence="7" id="KW-0106">Calcium</keyword>
<evidence type="ECO:0000256" key="6">
    <source>
        <dbReference type="ARBA" id="ARBA00022807"/>
    </source>
</evidence>
<keyword evidence="4" id="KW-0677">Repeat</keyword>
<proteinExistence type="inferred from homology"/>
<keyword evidence="5 9" id="KW-0378">Hydrolase</keyword>
<dbReference type="GO" id="GO:0005509">
    <property type="term" value="F:calcium ion binding"/>
    <property type="evidence" value="ECO:0007669"/>
    <property type="project" value="InterPro"/>
</dbReference>
<dbReference type="SUPFAM" id="SSF47473">
    <property type="entry name" value="EF-hand"/>
    <property type="match status" value="1"/>
</dbReference>
<dbReference type="SUPFAM" id="SSF54001">
    <property type="entry name" value="Cysteine proteinases"/>
    <property type="match status" value="1"/>
</dbReference>
<dbReference type="InterPro" id="IPR036213">
    <property type="entry name" value="Calpain_III_sf"/>
</dbReference>
<feature type="domain" description="EF-hand" evidence="11">
    <location>
        <begin position="634"/>
        <end position="669"/>
    </location>
</feature>
<dbReference type="InterPro" id="IPR002048">
    <property type="entry name" value="EF_hand_dom"/>
</dbReference>
<evidence type="ECO:0008006" key="14">
    <source>
        <dbReference type="Google" id="ProtNLM"/>
    </source>
</evidence>
<dbReference type="CDD" id="cd00214">
    <property type="entry name" value="Calpain_III"/>
    <property type="match status" value="1"/>
</dbReference>
<name>A0AA85B387_9TREM</name>
<dbReference type="GO" id="GO:0006508">
    <property type="term" value="P:proteolysis"/>
    <property type="evidence" value="ECO:0007669"/>
    <property type="project" value="UniProtKB-KW"/>
</dbReference>
<dbReference type="InterPro" id="IPR022684">
    <property type="entry name" value="Calpain_cysteine_protease"/>
</dbReference>
<dbReference type="FunFam" id="2.60.120.380:FF:000001">
    <property type="entry name" value="Calpain-1 catalytic subunit"/>
    <property type="match status" value="1"/>
</dbReference>
<dbReference type="FunFam" id="3.90.70.10:FF:000001">
    <property type="entry name" value="Calpain-1 catalytic subunit"/>
    <property type="match status" value="1"/>
</dbReference>
<dbReference type="AlphaFoldDB" id="A0AA85B387"/>
<dbReference type="InterPro" id="IPR033883">
    <property type="entry name" value="C2_III"/>
</dbReference>
<dbReference type="PRINTS" id="PR00704">
    <property type="entry name" value="CALPAIN"/>
</dbReference>
<dbReference type="Gene3D" id="3.90.70.10">
    <property type="entry name" value="Cysteine proteinases"/>
    <property type="match status" value="1"/>
</dbReference>
<evidence type="ECO:0000256" key="2">
    <source>
        <dbReference type="ARBA" id="ARBA00022670"/>
    </source>
</evidence>
<dbReference type="GO" id="GO:0004198">
    <property type="term" value="F:calcium-dependent cysteine-type endopeptidase activity"/>
    <property type="evidence" value="ECO:0007669"/>
    <property type="project" value="InterPro"/>
</dbReference>
<dbReference type="SMART" id="SM00230">
    <property type="entry name" value="CysPc"/>
    <property type="match status" value="1"/>
</dbReference>
<protein>
    <recommendedName>
        <fullName evidence="14">Calpain catalytic domain-containing protein</fullName>
    </recommendedName>
</protein>
<dbReference type="CDD" id="cd16196">
    <property type="entry name" value="EFh_PEF_CalpA_B"/>
    <property type="match status" value="1"/>
</dbReference>
<feature type="domain" description="Calpain catalytic" evidence="10">
    <location>
        <begin position="69"/>
        <end position="372"/>
    </location>
</feature>
<dbReference type="WBParaSite" id="SMTH1_27530.2">
    <property type="protein sequence ID" value="SMTH1_27530.2"/>
    <property type="gene ID" value="SMTH1_27530"/>
</dbReference>
<keyword evidence="6 9" id="KW-0788">Thiol protease</keyword>
<evidence type="ECO:0000256" key="5">
    <source>
        <dbReference type="ARBA" id="ARBA00022801"/>
    </source>
</evidence>
<dbReference type="InterPro" id="IPR022682">
    <property type="entry name" value="Calpain_domain_III"/>
</dbReference>
<organism evidence="12 13">
    <name type="scientific">Schistosoma mattheei</name>
    <dbReference type="NCBI Taxonomy" id="31246"/>
    <lineage>
        <taxon>Eukaryota</taxon>
        <taxon>Metazoa</taxon>
        <taxon>Spiralia</taxon>
        <taxon>Lophotrochozoa</taxon>
        <taxon>Platyhelminthes</taxon>
        <taxon>Trematoda</taxon>
        <taxon>Digenea</taxon>
        <taxon>Strigeidida</taxon>
        <taxon>Schistosomatoidea</taxon>
        <taxon>Schistosomatidae</taxon>
        <taxon>Schistosoma</taxon>
    </lineage>
</organism>
<dbReference type="InterPro" id="IPR000169">
    <property type="entry name" value="Pept_cys_AS"/>
</dbReference>
<dbReference type="InterPro" id="IPR038765">
    <property type="entry name" value="Papain-like_cys_pep_sf"/>
</dbReference>
<feature type="active site" evidence="8 9">
    <location>
        <position position="312"/>
    </location>
</feature>
<dbReference type="InterPro" id="IPR001300">
    <property type="entry name" value="Peptidase_C2_calpain_cat"/>
</dbReference>
<evidence type="ECO:0000313" key="12">
    <source>
        <dbReference type="Proteomes" id="UP000050791"/>
    </source>
</evidence>
<keyword evidence="3" id="KW-0479">Metal-binding</keyword>
<evidence type="ECO:0000259" key="10">
    <source>
        <dbReference type="PROSITE" id="PS50203"/>
    </source>
</evidence>